<dbReference type="SMART" id="SM00382">
    <property type="entry name" value="AAA"/>
    <property type="match status" value="1"/>
</dbReference>
<dbReference type="SUPFAM" id="SSF52540">
    <property type="entry name" value="P-loop containing nucleoside triphosphate hydrolases"/>
    <property type="match status" value="1"/>
</dbReference>
<accession>A0ABX2KNC0</accession>
<dbReference type="EMBL" id="WHOS01000093">
    <property type="protein sequence ID" value="NUB04206.1"/>
    <property type="molecule type" value="Genomic_DNA"/>
</dbReference>
<dbReference type="InterPro" id="IPR051396">
    <property type="entry name" value="Bact_Antivir_Def_Nuclease"/>
</dbReference>
<dbReference type="CDD" id="cd00267">
    <property type="entry name" value="ABC_ATPase"/>
    <property type="match status" value="1"/>
</dbReference>
<reference evidence="3 4" key="1">
    <citation type="submission" date="2019-10" db="EMBL/GenBank/DDBJ databases">
        <title>Genome sequence of Azospirillum melinis.</title>
        <authorList>
            <person name="Ambrosini A."/>
            <person name="Sant'Anna F.H."/>
            <person name="Cassan F.D."/>
            <person name="Souza E.M."/>
            <person name="Passaglia L.M.P."/>
        </authorList>
    </citation>
    <scope>NUCLEOTIDE SEQUENCE [LARGE SCALE GENOMIC DNA]</scope>
    <source>
        <strain evidence="3 4">TMCY0552</strain>
    </source>
</reference>
<proteinExistence type="predicted"/>
<gene>
    <name evidence="3" type="ORF">GBZ48_33900</name>
</gene>
<feature type="compositionally biased region" description="Low complexity" evidence="1">
    <location>
        <begin position="338"/>
        <end position="350"/>
    </location>
</feature>
<protein>
    <submittedName>
        <fullName evidence="3">AAA family ATPase</fullName>
    </submittedName>
</protein>
<keyword evidence="4" id="KW-1185">Reference proteome</keyword>
<dbReference type="InterPro" id="IPR003959">
    <property type="entry name" value="ATPase_AAA_core"/>
</dbReference>
<name>A0ABX2KNC0_9PROT</name>
<dbReference type="Proteomes" id="UP000605086">
    <property type="component" value="Unassembled WGS sequence"/>
</dbReference>
<feature type="domain" description="AAA+ ATPase" evidence="2">
    <location>
        <begin position="394"/>
        <end position="676"/>
    </location>
</feature>
<dbReference type="Gene3D" id="3.40.50.300">
    <property type="entry name" value="P-loop containing nucleotide triphosphate hydrolases"/>
    <property type="match status" value="2"/>
</dbReference>
<dbReference type="Pfam" id="PF13304">
    <property type="entry name" value="AAA_21"/>
    <property type="match status" value="1"/>
</dbReference>
<dbReference type="PANTHER" id="PTHR43581:SF2">
    <property type="entry name" value="EXCINUCLEASE ATPASE SUBUNIT"/>
    <property type="match status" value="1"/>
</dbReference>
<dbReference type="InterPro" id="IPR027417">
    <property type="entry name" value="P-loop_NTPase"/>
</dbReference>
<evidence type="ECO:0000256" key="1">
    <source>
        <dbReference type="SAM" id="MobiDB-lite"/>
    </source>
</evidence>
<dbReference type="InterPro" id="IPR003593">
    <property type="entry name" value="AAA+_ATPase"/>
</dbReference>
<organism evidence="3 4">
    <name type="scientific">Azospirillum melinis</name>
    <dbReference type="NCBI Taxonomy" id="328839"/>
    <lineage>
        <taxon>Bacteria</taxon>
        <taxon>Pseudomonadati</taxon>
        <taxon>Pseudomonadota</taxon>
        <taxon>Alphaproteobacteria</taxon>
        <taxon>Rhodospirillales</taxon>
        <taxon>Azospirillaceae</taxon>
        <taxon>Azospirillum</taxon>
    </lineage>
</organism>
<evidence type="ECO:0000259" key="2">
    <source>
        <dbReference type="SMART" id="SM00382"/>
    </source>
</evidence>
<comment type="caution">
    <text evidence="3">The sequence shown here is derived from an EMBL/GenBank/DDBJ whole genome shotgun (WGS) entry which is preliminary data.</text>
</comment>
<sequence>MSWMAPARDAGRPMDPLIKQGKGVMQKVERANQPPPQGLLRPEVEKSREAMRDFMLMDAEKRAQTRAPVGSGVLDDKSVNEALRTLFGGRCAFCEAQADTRPYRFRPPAEALPFQRSDHGHLYYVWLADAWENLYPICACCQPSQPEYFPIVGARAPLPDQRAINRYVDEKVGLWRAYPIPERSLLLDPCQSTDFHRSLRPRWDGRIFGISDRGAATVETFNLNHEVRVRQREKRHAAYFENLVTEMAGNGARQAGASPEVRRTIADLFRFAELEFGGTWYLLLRRLAAVVGSSLGPKPVLSPSRILRFYMSVYGQPDIGQRLCDARKRLEDEDAESDSPAQASAAASIASRRRTMGDARLAEVRLTNFKAIEDLPLRLPKPRPGAPGAGEDAPVPSVLILGENAAGKSSILEGIALALSSESAREDLKLSAQSFVLDPSLMGGSNAPTPRAAKVEVTLDDGTRSRLTITSDTMGGNSDPDFRAPPVFAYGAFRHYQHSGRRYSPGQPVHNLFDSRPLSNPQPWLLTLDETRFAMVIRALREILSIEGEFEVIQRDPEKRRCWIVTAVQGRNGESTLSRTPLSAVSSGFRSVLAMACEIMQGLMDRRVLDRFETLVNARGVVLIDEVEAHLHPRWKMQIMRGLRRALPNMTIIATTHDPLCLRGMEDGEVVVLQRVASEGSGAETNLPVFVEQLVDLPNLAQLRIDQLLTSDLFQLHSTDAAEIDDRLASVGELLAKRRAGAPLSEAERATLDSFQRDIAEALPVGSSQAHRLVQEAVADFLRERRAASQKKMEELNRTTKDSILQVLRGI</sequence>
<evidence type="ECO:0000313" key="4">
    <source>
        <dbReference type="Proteomes" id="UP000605086"/>
    </source>
</evidence>
<feature type="region of interest" description="Disordered" evidence="1">
    <location>
        <begin position="330"/>
        <end position="350"/>
    </location>
</feature>
<evidence type="ECO:0000313" key="3">
    <source>
        <dbReference type="EMBL" id="NUB04206.1"/>
    </source>
</evidence>
<dbReference type="PANTHER" id="PTHR43581">
    <property type="entry name" value="ATP/GTP PHOSPHATASE"/>
    <property type="match status" value="1"/>
</dbReference>